<keyword evidence="2" id="KW-0808">Transferase</keyword>
<keyword evidence="3" id="KW-1185">Reference proteome</keyword>
<dbReference type="OrthoDB" id="3734530at2"/>
<feature type="transmembrane region" description="Helical" evidence="1">
    <location>
        <begin position="715"/>
        <end position="734"/>
    </location>
</feature>
<dbReference type="PANTHER" id="PTHR43685">
    <property type="entry name" value="GLYCOSYLTRANSFERASE"/>
    <property type="match status" value="1"/>
</dbReference>
<keyword evidence="1" id="KW-1133">Transmembrane helix</keyword>
<gene>
    <name evidence="2" type="ORF">AURMO_00379</name>
</gene>
<dbReference type="SUPFAM" id="SSF53448">
    <property type="entry name" value="Nucleotide-diphospho-sugar transferases"/>
    <property type="match status" value="1"/>
</dbReference>
<keyword evidence="1" id="KW-0472">Membrane</keyword>
<evidence type="ECO:0000313" key="2">
    <source>
        <dbReference type="EMBL" id="AWR20996.1"/>
    </source>
</evidence>
<accession>A0A2Z3RYI1</accession>
<evidence type="ECO:0000313" key="3">
    <source>
        <dbReference type="Proteomes" id="UP000246894"/>
    </source>
</evidence>
<dbReference type="InterPro" id="IPR050834">
    <property type="entry name" value="Glycosyltransf_2"/>
</dbReference>
<feature type="transmembrane region" description="Helical" evidence="1">
    <location>
        <begin position="684"/>
        <end position="703"/>
    </location>
</feature>
<name>A0A2Z3RYI1_9MICO</name>
<dbReference type="AlphaFoldDB" id="A0A2Z3RYI1"/>
<proteinExistence type="predicted"/>
<feature type="transmembrane region" description="Helical" evidence="1">
    <location>
        <begin position="466"/>
        <end position="486"/>
    </location>
</feature>
<reference evidence="2 3" key="1">
    <citation type="submission" date="2017-10" db="EMBL/GenBank/DDBJ databases">
        <title>Genome of an Actinobacterium that displays light-enhanced growth.</title>
        <authorList>
            <person name="Maresca J.A."/>
            <person name="Hempel P."/>
            <person name="Shevchenko O."/>
            <person name="Miller K.J."/>
            <person name="Hahn M.W."/>
        </authorList>
    </citation>
    <scope>NUCLEOTIDE SEQUENCE [LARGE SCALE GENOMIC DNA]</scope>
    <source>
        <strain evidence="2 3">MWH-Mo1</strain>
    </source>
</reference>
<keyword evidence="1" id="KW-0812">Transmembrane</keyword>
<feature type="transmembrane region" description="Helical" evidence="1">
    <location>
        <begin position="656"/>
        <end position="678"/>
    </location>
</feature>
<dbReference type="GO" id="GO:0016740">
    <property type="term" value="F:transferase activity"/>
    <property type="evidence" value="ECO:0007669"/>
    <property type="project" value="UniProtKB-KW"/>
</dbReference>
<feature type="transmembrane region" description="Helical" evidence="1">
    <location>
        <begin position="441"/>
        <end position="460"/>
    </location>
</feature>
<feature type="transmembrane region" description="Helical" evidence="1">
    <location>
        <begin position="556"/>
        <end position="577"/>
    </location>
</feature>
<evidence type="ECO:0000256" key="1">
    <source>
        <dbReference type="SAM" id="Phobius"/>
    </source>
</evidence>
<protein>
    <submittedName>
        <fullName evidence="2">Glycosyl transferase family 2</fullName>
    </submittedName>
</protein>
<feature type="transmembrane region" description="Helical" evidence="1">
    <location>
        <begin position="905"/>
        <end position="930"/>
    </location>
</feature>
<feature type="transmembrane region" description="Helical" evidence="1">
    <location>
        <begin position="493"/>
        <end position="511"/>
    </location>
</feature>
<dbReference type="InterPro" id="IPR029044">
    <property type="entry name" value="Nucleotide-diphossugar_trans"/>
</dbReference>
<dbReference type="Pfam" id="PF13641">
    <property type="entry name" value="Glyco_tranf_2_3"/>
    <property type="match status" value="1"/>
</dbReference>
<feature type="transmembrane region" description="Helical" evidence="1">
    <location>
        <begin position="410"/>
        <end position="434"/>
    </location>
</feature>
<feature type="transmembrane region" description="Helical" evidence="1">
    <location>
        <begin position="360"/>
        <end position="390"/>
    </location>
</feature>
<organism evidence="2 3">
    <name type="scientific">Aurantimicrobium photophilum</name>
    <dbReference type="NCBI Taxonomy" id="1987356"/>
    <lineage>
        <taxon>Bacteria</taxon>
        <taxon>Bacillati</taxon>
        <taxon>Actinomycetota</taxon>
        <taxon>Actinomycetes</taxon>
        <taxon>Micrococcales</taxon>
        <taxon>Microbacteriaceae</taxon>
        <taxon>Aurantimicrobium</taxon>
    </lineage>
</organism>
<dbReference type="KEGG" id="aum:AURMO_00379"/>
<dbReference type="PANTHER" id="PTHR43685:SF3">
    <property type="entry name" value="SLR2126 PROTEIN"/>
    <property type="match status" value="1"/>
</dbReference>
<dbReference type="Gene3D" id="3.90.550.10">
    <property type="entry name" value="Spore Coat Polysaccharide Biosynthesis Protein SpsA, Chain A"/>
    <property type="match status" value="1"/>
</dbReference>
<dbReference type="EMBL" id="CP023994">
    <property type="protein sequence ID" value="AWR20996.1"/>
    <property type="molecule type" value="Genomic_DNA"/>
</dbReference>
<sequence>MKTRVTAIIVARQGGEHLARTLDALSKQTRRPDIVLAVDNSTKNNAAAQLQAFGAAQVLTGGGRLSFGEALDVAARAFPAVSGPDEYLWFLAQDSAPEPTALAELIGALEVSPSVAVVGPKQMDWDRPDYIREYGLTMAQGGRTISLVVDELDQAQHDLVSDVMGVGANGMLVRQQVWEELAGFDHHLRVVDDSLDFCVRARLAGHRVSVVPTARVMNAGDGVIGPVGTDSYRARKKRARQYRSAELYRRLVYSNSGALFWHWLGLLPSAVLRSLGQLLAKRPGAVSGEFRAALSAAFSGGSVGRARKLLKSTRVASWSSIASLRVSRADVRRRESLAREAIQLRVHGEKKPLHFFSSGGAWVVLILAFLSVGGFSTLVGANALSGGALLPLGSSVSDMWAQTLWGWRDGAFSVVGPADGFAGVVALLGTLTFWQPSFSLVLLWFMAMPLAGLGAWLLAARLTQRAGIRAFIGLGYGLSPALLSGLTEGRPAAVIAHILLPFLFFAGIRAARSWSASATTALLFAAIVSCAPSLTPALLVVWIGTLLLTGRYVPRFLAIPIPAAALVAPIVVIQVFGLNLFGLAADPGPAIASATAPHWQLALGFPTEGLGGWLEAAGFLPWANPVASVWVAILVGVLVALAFVGLFSQYPIRAQLAVLVMVLGIVTAVFASGFYVSFNGGEPVAVWPGNGLSLAWLGLMVAAGTGASILRRFSFYPAVAGIAAVTLLALPALAASSLGNSKVVAGNGETLPAYVVAQAAIDPQVGTLVLTPQPDGGLGAVLVRGTGMTLEGTSSFVTTGAGFAPQEQILANTVSNLASVSGNDSTEELKSLGISFVVLTPSLAEVGEKVSPQAQSMSARVKATLDANAGVEIVGKTDAGLLWRFPGYDPAAMTPLQSALPIEPWRILIASVQALVIILTLLLAIPTGAVMPDARPKRYLPGLIESDDELANIDPLAGDQDVENN</sequence>
<feature type="transmembrane region" description="Helical" evidence="1">
    <location>
        <begin position="523"/>
        <end position="549"/>
    </location>
</feature>
<feature type="transmembrane region" description="Helical" evidence="1">
    <location>
        <begin position="627"/>
        <end position="647"/>
    </location>
</feature>
<dbReference type="RefSeq" id="WP_110232888.1">
    <property type="nucleotide sequence ID" value="NZ_CP023994.1"/>
</dbReference>
<dbReference type="Proteomes" id="UP000246894">
    <property type="component" value="Chromosome"/>
</dbReference>